<feature type="domain" description="Glycosyltransferase subfamily 4-like N-terminal" evidence="2">
    <location>
        <begin position="14"/>
        <end position="222"/>
    </location>
</feature>
<evidence type="ECO:0008006" key="5">
    <source>
        <dbReference type="Google" id="ProtNLM"/>
    </source>
</evidence>
<dbReference type="Gene3D" id="3.40.50.2000">
    <property type="entry name" value="Glycogen Phosphorylase B"/>
    <property type="match status" value="2"/>
</dbReference>
<dbReference type="InterPro" id="IPR028098">
    <property type="entry name" value="Glyco_trans_4-like_N"/>
</dbReference>
<proteinExistence type="predicted"/>
<dbReference type="CDD" id="cd03801">
    <property type="entry name" value="GT4_PimA-like"/>
    <property type="match status" value="1"/>
</dbReference>
<dbReference type="InterPro" id="IPR001296">
    <property type="entry name" value="Glyco_trans_1"/>
</dbReference>
<sequence length="406" mass="46725">MKMIMANKFYYLRGGAERYLLDVSKRLEAQGHEIIPFAMKDVQNLETPYERFFVSQVETQRTRFDWQGLRTFGRMLYSFEAKKKMNALIKEVQPDFCHIHNIYGQISPSILDALQKNKIPVVMTVHDHHLVSPAYNVWAQGCGSQDIPRGVVRATFSRFHKDSLVASFAQVLAFRLHEMMGIYKHKVDLFLCPSVYMRSRLIATGFAAEKIRVLHNPVETERILPSYQHRGYFLFVGRLSPEKGGATILRLARFLPNIHFKIVGSGPEQEKLEQKGRGLSNVEFLGFRIGDALQELYHGAIAVLIPSRVQDNFPFTALEAHASGKPVIGSEVGGMGEIVQDRVTGFLVKPLDLHGWSEAVMRLWYDDDLQQQMSKAAREWVEKRFTIRAHDEQLMRLYEEVRRKIK</sequence>
<dbReference type="AlphaFoldDB" id="A0A0G1RW81"/>
<dbReference type="PANTHER" id="PTHR45947">
    <property type="entry name" value="SULFOQUINOVOSYL TRANSFERASE SQD2"/>
    <property type="match status" value="1"/>
</dbReference>
<evidence type="ECO:0000259" key="1">
    <source>
        <dbReference type="Pfam" id="PF00534"/>
    </source>
</evidence>
<dbReference type="Pfam" id="PF13439">
    <property type="entry name" value="Glyco_transf_4"/>
    <property type="match status" value="1"/>
</dbReference>
<organism evidence="3 4">
    <name type="scientific">Candidatus Uhrbacteria bacterium GW2011_GWF2_46_218</name>
    <dbReference type="NCBI Taxonomy" id="1619001"/>
    <lineage>
        <taxon>Bacteria</taxon>
        <taxon>Candidatus Uhriibacteriota</taxon>
    </lineage>
</organism>
<dbReference type="EMBL" id="LCMG01000002">
    <property type="protein sequence ID" value="KKU34218.1"/>
    <property type="molecule type" value="Genomic_DNA"/>
</dbReference>
<evidence type="ECO:0000313" key="3">
    <source>
        <dbReference type="EMBL" id="KKU34218.1"/>
    </source>
</evidence>
<feature type="domain" description="Glycosyl transferase family 1" evidence="1">
    <location>
        <begin position="224"/>
        <end position="380"/>
    </location>
</feature>
<reference evidence="3 4" key="1">
    <citation type="journal article" date="2015" name="Nature">
        <title>rRNA introns, odd ribosomes, and small enigmatic genomes across a large radiation of phyla.</title>
        <authorList>
            <person name="Brown C.T."/>
            <person name="Hug L.A."/>
            <person name="Thomas B.C."/>
            <person name="Sharon I."/>
            <person name="Castelle C.J."/>
            <person name="Singh A."/>
            <person name="Wilkins M.J."/>
            <person name="Williams K.H."/>
            <person name="Banfield J.F."/>
        </authorList>
    </citation>
    <scope>NUCLEOTIDE SEQUENCE [LARGE SCALE GENOMIC DNA]</scope>
</reference>
<dbReference type="InterPro" id="IPR050194">
    <property type="entry name" value="Glycosyltransferase_grp1"/>
</dbReference>
<dbReference type="SUPFAM" id="SSF53756">
    <property type="entry name" value="UDP-Glycosyltransferase/glycogen phosphorylase"/>
    <property type="match status" value="1"/>
</dbReference>
<gene>
    <name evidence="3" type="ORF">UX45_C0002G0015</name>
</gene>
<dbReference type="Pfam" id="PF00534">
    <property type="entry name" value="Glycos_transf_1"/>
    <property type="match status" value="1"/>
</dbReference>
<accession>A0A0G1RW81</accession>
<protein>
    <recommendedName>
        <fullName evidence="5">Glycosyl transferase group 1</fullName>
    </recommendedName>
</protein>
<name>A0A0G1RW81_9BACT</name>
<evidence type="ECO:0000313" key="4">
    <source>
        <dbReference type="Proteomes" id="UP000034705"/>
    </source>
</evidence>
<dbReference type="PANTHER" id="PTHR45947:SF13">
    <property type="entry name" value="TRANSFERASE"/>
    <property type="match status" value="1"/>
</dbReference>
<dbReference type="GO" id="GO:0016757">
    <property type="term" value="F:glycosyltransferase activity"/>
    <property type="evidence" value="ECO:0007669"/>
    <property type="project" value="InterPro"/>
</dbReference>
<comment type="caution">
    <text evidence="3">The sequence shown here is derived from an EMBL/GenBank/DDBJ whole genome shotgun (WGS) entry which is preliminary data.</text>
</comment>
<evidence type="ECO:0000259" key="2">
    <source>
        <dbReference type="Pfam" id="PF13439"/>
    </source>
</evidence>
<dbReference type="Proteomes" id="UP000034705">
    <property type="component" value="Unassembled WGS sequence"/>
</dbReference>